<name>A0A0D5C1Y6_9ARCH</name>
<reference evidence="1 2" key="2">
    <citation type="journal article" date="2016" name="ISME J.">
        <title>Physiological and genomic characterization of two novel marine thaumarchaeal strains indicates niche differentiation.</title>
        <authorList>
            <person name="Bayer B."/>
            <person name="Vojvoda J."/>
            <person name="Offre P."/>
            <person name="Alves R.J."/>
            <person name="Elisabeth N.H."/>
            <person name="Garcia J.A."/>
            <person name="Volland J.M."/>
            <person name="Srivastava A."/>
            <person name="Schleper C."/>
            <person name="Herndl G.J."/>
        </authorList>
    </citation>
    <scope>NUCLEOTIDE SEQUENCE [LARGE SCALE GENOMIC DNA]</scope>
    <source>
        <strain evidence="1 2">NF5</strain>
    </source>
</reference>
<evidence type="ECO:0000313" key="2">
    <source>
        <dbReference type="Proteomes" id="UP000032408"/>
    </source>
</evidence>
<dbReference type="EMBL" id="CP011070">
    <property type="protein sequence ID" value="AJW70761.1"/>
    <property type="molecule type" value="Genomic_DNA"/>
</dbReference>
<evidence type="ECO:0000313" key="1">
    <source>
        <dbReference type="EMBL" id="AJW70761.1"/>
    </source>
</evidence>
<keyword evidence="2" id="KW-1185">Reference proteome</keyword>
<dbReference type="KEGG" id="nin:NADRNF5_1071"/>
<dbReference type="RefSeq" id="WP_160289387.1">
    <property type="nucleotide sequence ID" value="NZ_CP011070.1"/>
</dbReference>
<dbReference type="Proteomes" id="UP000032408">
    <property type="component" value="Chromosome"/>
</dbReference>
<proteinExistence type="predicted"/>
<accession>A0A0D5C1Y6</accession>
<gene>
    <name evidence="1" type="ORF">NADRNF5_1071</name>
</gene>
<reference evidence="2" key="1">
    <citation type="submission" date="2015-03" db="EMBL/GenBank/DDBJ databases">
        <title>Characterization of two novel Thaumarchaeota isolated from the Northern Adriatic Sea.</title>
        <authorList>
            <person name="Bayer B."/>
            <person name="Vojvoda J."/>
            <person name="Offre P."/>
            <person name="Srivastava A."/>
            <person name="Elisabeth N."/>
            <person name="Garcia J.A.L."/>
            <person name="Schleper C."/>
            <person name="Herndl G.J."/>
        </authorList>
    </citation>
    <scope>NUCLEOTIDE SEQUENCE [LARGE SCALE GENOMIC DNA]</scope>
    <source>
        <strain evidence="2">NF5</strain>
    </source>
</reference>
<protein>
    <submittedName>
        <fullName evidence="1">Uncharacterized protein</fullName>
    </submittedName>
</protein>
<dbReference type="GeneID" id="43685828"/>
<sequence>MSSNKITSKAESSKKDEFKFTLSIEEINKIEEEIKKCDNNLKNELDKSNSNNEDN</sequence>
<dbReference type="STRING" id="1580092.NADRNF5_1071"/>
<organism evidence="1 2">
    <name type="scientific">Nitrosopumilus adriaticus</name>
    <dbReference type="NCBI Taxonomy" id="1580092"/>
    <lineage>
        <taxon>Archaea</taxon>
        <taxon>Nitrososphaerota</taxon>
        <taxon>Nitrososphaeria</taxon>
        <taxon>Nitrosopumilales</taxon>
        <taxon>Nitrosopumilaceae</taxon>
        <taxon>Nitrosopumilus</taxon>
    </lineage>
</organism>
<dbReference type="HOGENOM" id="CLU_3020787_0_0_2"/>
<dbReference type="AlphaFoldDB" id="A0A0D5C1Y6"/>